<dbReference type="EC" id="1.3.7.12" evidence="9"/>
<dbReference type="InterPro" id="IPR009439">
    <property type="entry name" value="RCC_reductase"/>
</dbReference>
<reference evidence="11 12" key="1">
    <citation type="submission" date="2019-01" db="EMBL/GenBank/DDBJ databases">
        <title>Sequencing of cultivated peanut Arachis hypogaea provides insights into genome evolution and oil improvement.</title>
        <authorList>
            <person name="Chen X."/>
        </authorList>
    </citation>
    <scope>NUCLEOTIDE SEQUENCE [LARGE SCALE GENOMIC DNA]</scope>
    <source>
        <strain evidence="12">cv. Fuhuasheng</strain>
        <tissue evidence="11">Leaves</tissue>
    </source>
</reference>
<dbReference type="STRING" id="3818.A0A444YFJ2"/>
<evidence type="ECO:0000256" key="6">
    <source>
        <dbReference type="ARBA" id="ARBA00022946"/>
    </source>
</evidence>
<feature type="domain" description="BRO1" evidence="10">
    <location>
        <begin position="10"/>
        <end position="581"/>
    </location>
</feature>
<dbReference type="InterPro" id="IPR038499">
    <property type="entry name" value="BRO1_sf"/>
</dbReference>
<dbReference type="GO" id="GO:0015996">
    <property type="term" value="P:chlorophyll catabolic process"/>
    <property type="evidence" value="ECO:0007669"/>
    <property type="project" value="UniProtKB-KW"/>
</dbReference>
<organism evidence="11 12">
    <name type="scientific">Arachis hypogaea</name>
    <name type="common">Peanut</name>
    <dbReference type="NCBI Taxonomy" id="3818"/>
    <lineage>
        <taxon>Eukaryota</taxon>
        <taxon>Viridiplantae</taxon>
        <taxon>Streptophyta</taxon>
        <taxon>Embryophyta</taxon>
        <taxon>Tracheophyta</taxon>
        <taxon>Spermatophyta</taxon>
        <taxon>Magnoliopsida</taxon>
        <taxon>eudicotyledons</taxon>
        <taxon>Gunneridae</taxon>
        <taxon>Pentapetalae</taxon>
        <taxon>rosids</taxon>
        <taxon>fabids</taxon>
        <taxon>Fabales</taxon>
        <taxon>Fabaceae</taxon>
        <taxon>Papilionoideae</taxon>
        <taxon>50 kb inversion clade</taxon>
        <taxon>dalbergioids sensu lato</taxon>
        <taxon>Dalbergieae</taxon>
        <taxon>Pterocarpus clade</taxon>
        <taxon>Arachis</taxon>
    </lineage>
</organism>
<dbReference type="Pfam" id="PF03097">
    <property type="entry name" value="BRO1"/>
    <property type="match status" value="2"/>
</dbReference>
<keyword evidence="3" id="KW-0150">Chloroplast</keyword>
<comment type="subcellular location">
    <subcellularLocation>
        <location evidence="1">Plastid</location>
        <location evidence="1">Chloroplast</location>
    </subcellularLocation>
</comment>
<dbReference type="GO" id="GO:0009507">
    <property type="term" value="C:chloroplast"/>
    <property type="evidence" value="ECO:0007669"/>
    <property type="project" value="UniProtKB-SubCell"/>
</dbReference>
<dbReference type="EMBL" id="SDMP01000017">
    <property type="protein sequence ID" value="RYR00710.1"/>
    <property type="molecule type" value="Genomic_DNA"/>
</dbReference>
<evidence type="ECO:0000256" key="2">
    <source>
        <dbReference type="ARBA" id="ARBA00005212"/>
    </source>
</evidence>
<keyword evidence="12" id="KW-1185">Reference proteome</keyword>
<dbReference type="PANTHER" id="PTHR34685:SF2">
    <property type="entry name" value="RED CHLOROPHYLL CATABOLITE REDUCTASE, CHLOROPLASTIC"/>
    <property type="match status" value="1"/>
</dbReference>
<evidence type="ECO:0000256" key="7">
    <source>
        <dbReference type="ARBA" id="ARBA00023002"/>
    </source>
</evidence>
<comment type="catalytic activity">
    <reaction evidence="8">
        <text>primary fluorescent chlorophyll catabolite + 2 oxidized [2Fe-2S]-[ferredoxin] = red chlorophyll catabolite + 2 reduced [2Fe-2S]-[ferredoxin] + 3 H(+)</text>
        <dbReference type="Rhea" id="RHEA:24752"/>
        <dbReference type="Rhea" id="RHEA-COMP:10000"/>
        <dbReference type="Rhea" id="RHEA-COMP:10001"/>
        <dbReference type="ChEBI" id="CHEBI:15378"/>
        <dbReference type="ChEBI" id="CHEBI:33737"/>
        <dbReference type="ChEBI" id="CHEBI:33738"/>
        <dbReference type="ChEBI" id="CHEBI:58716"/>
        <dbReference type="ChEBI" id="CHEBI:77670"/>
        <dbReference type="EC" id="1.3.7.12"/>
    </reaction>
    <physiologicalReaction direction="right-to-left" evidence="8">
        <dbReference type="Rhea" id="RHEA:24754"/>
    </physiologicalReaction>
</comment>
<sequence length="1046" mass="117491">MSNVNPNPERVLAIPVKKSDPVGLYRPLRKFVATKYSESDAQKVESILETLNNCRRDMVERGDLSLPMQRDCLVHYFKCLCMVEPLFTAISSDADADPIIFVWYDAFSSERENGVSSQRNSIQLEKAAVIFNLGAICSQIGASCDRTTALGRHLAMDAFNAAANFFYKLWKVFAKDVSATLDLTLLFAESLHRLFSAQASELNLQQRLHHNNTNEDASSAQQQHQCAVGFESVSKLYRMAFDLILSDSAATKLVGSFDESWITHLSRKVKFFEGEARQRQSSILPNSKRPKTLSLVQSCRLDHDAESVTEKLVRGICCMISLLQSCLDHDVNPVLEKNTRKFCKSRDMSIPKHHRIPYLDLLLSEYSSFKIIDNGKLVSSPWNMPPPYPINLAILSASSFSDMLAIPLKKSEPLDLYHPLHSYVALEYSESEAKRVEGLFQMLHKLRSEMQRDDLSLPIRRDCLIRYFKCLCMVEPLFPMTNSPSPPIFVWYNAFNPQENSSQHNIHLEKASVLFNLGALCTHITLSCDLTTDQGLHLAVDTLNDASYWFFILWKHEAEKASATIDLSVNCVELLREIITAQIDELKWNYPPSHCNSHSYRSSLPAYPVAQHYRKAYDMSTFGPLAENLVQSSIPQFLESKKKTCLVKTGSSVTEQFLLGYCEAQSLLQEGCQTSCLDLFSVVGSFKIKDGNLVANLRGSNVAIVGDEVPGDHTTTLDVGILLVDARTLENVSNFVTYGAKESEKVELPLEVLAAGSGYRFGPLSVSCSLMDSNNNNNKFMEFPFVSSPHKSLMVDLVSTLENRFHSHLLPSTLPNHVRHYQSQTGSAQASLHIRAAHPHSPIDFVLGSWVHSELPTGGSFDITSLSAYLNTSTDAPNFVFEIIRSSPTTLILILDLPPRKDPVLWPNYLQTFYDDTQLDAHRQALHTLPEVQPYFSSSLFIRAVSSPTGILVRIQTENGGQERMEEIIAKHLDPVSKQVLEIWLDKCASANREVGDEEREYLKKRDGVIRNKTIEVDLGSSFPRLFGPEVANRVLDVIKDYFTVS</sequence>
<dbReference type="PROSITE" id="PS51180">
    <property type="entry name" value="BRO1"/>
    <property type="match status" value="1"/>
</dbReference>
<keyword evidence="7" id="KW-0560">Oxidoreductase</keyword>
<dbReference type="SMART" id="SM01041">
    <property type="entry name" value="BRO1"/>
    <property type="match status" value="2"/>
</dbReference>
<dbReference type="PANTHER" id="PTHR34685">
    <property type="entry name" value="RED CHLOROPHYLL CATABOLITE REDUCTASE, CHLOROPLASTIC"/>
    <property type="match status" value="1"/>
</dbReference>
<dbReference type="Gene3D" id="1.25.40.280">
    <property type="entry name" value="alix/aip1 like domains"/>
    <property type="match status" value="2"/>
</dbReference>
<name>A0A444YFJ2_ARAHY</name>
<gene>
    <name evidence="11" type="ORF">Ahy_B07g088838</name>
</gene>
<keyword evidence="6" id="KW-0809">Transit peptide</keyword>
<proteinExistence type="predicted"/>
<evidence type="ECO:0000256" key="9">
    <source>
        <dbReference type="ARBA" id="ARBA00066855"/>
    </source>
</evidence>
<comment type="pathway">
    <text evidence="2">Porphyrin-containing compound metabolism; chlorophyll degradation.</text>
</comment>
<dbReference type="AlphaFoldDB" id="A0A444YFJ2"/>
<dbReference type="InterPro" id="IPR004328">
    <property type="entry name" value="BRO1_dom"/>
</dbReference>
<evidence type="ECO:0000256" key="4">
    <source>
        <dbReference type="ARBA" id="ARBA00022640"/>
    </source>
</evidence>
<evidence type="ECO:0000259" key="10">
    <source>
        <dbReference type="PROSITE" id="PS51180"/>
    </source>
</evidence>
<dbReference type="Gene3D" id="3.40.1500.20">
    <property type="match status" value="1"/>
</dbReference>
<evidence type="ECO:0000256" key="5">
    <source>
        <dbReference type="ARBA" id="ARBA00022817"/>
    </source>
</evidence>
<dbReference type="FunFam" id="3.40.1500.20:FF:000001">
    <property type="entry name" value="Red chlorophyll catabolite reductase, chloroplastic"/>
    <property type="match status" value="1"/>
</dbReference>
<comment type="caution">
    <text evidence="11">The sequence shown here is derived from an EMBL/GenBank/DDBJ whole genome shotgun (WGS) entry which is preliminary data.</text>
</comment>
<accession>A0A444YFJ2</accession>
<dbReference type="Proteomes" id="UP000289738">
    <property type="component" value="Chromosome B07"/>
</dbReference>
<keyword evidence="4" id="KW-0934">Plastid</keyword>
<protein>
    <recommendedName>
        <fullName evidence="9">red chlorophyll catabolite reductase</fullName>
        <ecNumber evidence="9">1.3.7.12</ecNumber>
    </recommendedName>
</protein>
<evidence type="ECO:0000313" key="12">
    <source>
        <dbReference type="Proteomes" id="UP000289738"/>
    </source>
</evidence>
<evidence type="ECO:0000256" key="1">
    <source>
        <dbReference type="ARBA" id="ARBA00004229"/>
    </source>
</evidence>
<dbReference type="GO" id="GO:0051743">
    <property type="term" value="F:red chlorophyll catabolite reductase activity"/>
    <property type="evidence" value="ECO:0007669"/>
    <property type="project" value="InterPro"/>
</dbReference>
<keyword evidence="5" id="KW-0881">Chlorophyll catabolism</keyword>
<evidence type="ECO:0000313" key="11">
    <source>
        <dbReference type="EMBL" id="RYR00710.1"/>
    </source>
</evidence>
<evidence type="ECO:0000256" key="3">
    <source>
        <dbReference type="ARBA" id="ARBA00022528"/>
    </source>
</evidence>
<dbReference type="Pfam" id="PF06405">
    <property type="entry name" value="RCC_reductase"/>
    <property type="match status" value="1"/>
</dbReference>
<evidence type="ECO:0000256" key="8">
    <source>
        <dbReference type="ARBA" id="ARBA00050356"/>
    </source>
</evidence>